<name>A0A381PSA1_9ZZZZ</name>
<evidence type="ECO:0000313" key="1">
    <source>
        <dbReference type="EMBL" id="SUZ69348.1"/>
    </source>
</evidence>
<protein>
    <submittedName>
        <fullName evidence="1">Uncharacterized protein</fullName>
    </submittedName>
</protein>
<organism evidence="1">
    <name type="scientific">marine metagenome</name>
    <dbReference type="NCBI Taxonomy" id="408172"/>
    <lineage>
        <taxon>unclassified sequences</taxon>
        <taxon>metagenomes</taxon>
        <taxon>ecological metagenomes</taxon>
    </lineage>
</organism>
<reference evidence="1" key="1">
    <citation type="submission" date="2018-05" db="EMBL/GenBank/DDBJ databases">
        <authorList>
            <person name="Lanie J.A."/>
            <person name="Ng W.-L."/>
            <person name="Kazmierczak K.M."/>
            <person name="Andrzejewski T.M."/>
            <person name="Davidsen T.M."/>
            <person name="Wayne K.J."/>
            <person name="Tettelin H."/>
            <person name="Glass J.I."/>
            <person name="Rusch D."/>
            <person name="Podicherti R."/>
            <person name="Tsui H.-C.T."/>
            <person name="Winkler M.E."/>
        </authorList>
    </citation>
    <scope>NUCLEOTIDE SEQUENCE</scope>
</reference>
<dbReference type="EMBL" id="UINC01001060">
    <property type="protein sequence ID" value="SUZ69348.1"/>
    <property type="molecule type" value="Genomic_DNA"/>
</dbReference>
<proteinExistence type="predicted"/>
<accession>A0A381PSA1</accession>
<dbReference type="AlphaFoldDB" id="A0A381PSA1"/>
<feature type="non-terminal residue" evidence="1">
    <location>
        <position position="1"/>
    </location>
</feature>
<sequence length="90" mass="10129">VTGQNDRDRITPVCSADRANCFWATNMGRLLAVGPRCPIGDFGERSPRFGLKLCAPQIERNIKSFSFSREVFTNLAGGHIQHWVDSRQNH</sequence>
<gene>
    <name evidence="1" type="ORF">METZ01_LOCUS22202</name>
</gene>